<evidence type="ECO:0008006" key="5">
    <source>
        <dbReference type="Google" id="ProtNLM"/>
    </source>
</evidence>
<feature type="chain" id="PRO_5032891803" description="DUF569 domain-containing protein" evidence="2">
    <location>
        <begin position="26"/>
        <end position="129"/>
    </location>
</feature>
<organism evidence="3 4">
    <name type="scientific">Digitaria exilis</name>
    <dbReference type="NCBI Taxonomy" id="1010633"/>
    <lineage>
        <taxon>Eukaryota</taxon>
        <taxon>Viridiplantae</taxon>
        <taxon>Streptophyta</taxon>
        <taxon>Embryophyta</taxon>
        <taxon>Tracheophyta</taxon>
        <taxon>Spermatophyta</taxon>
        <taxon>Magnoliopsida</taxon>
        <taxon>Liliopsida</taxon>
        <taxon>Poales</taxon>
        <taxon>Poaceae</taxon>
        <taxon>PACMAD clade</taxon>
        <taxon>Panicoideae</taxon>
        <taxon>Panicodae</taxon>
        <taxon>Paniceae</taxon>
        <taxon>Anthephorinae</taxon>
        <taxon>Digitaria</taxon>
    </lineage>
</organism>
<keyword evidence="4" id="KW-1185">Reference proteome</keyword>
<evidence type="ECO:0000313" key="4">
    <source>
        <dbReference type="Proteomes" id="UP000636709"/>
    </source>
</evidence>
<evidence type="ECO:0000313" key="3">
    <source>
        <dbReference type="EMBL" id="KAF8733118.1"/>
    </source>
</evidence>
<accession>A0A835FA13</accession>
<dbReference type="AlphaFoldDB" id="A0A835FA13"/>
<proteinExistence type="predicted"/>
<comment type="caution">
    <text evidence="3">The sequence shown here is derived from an EMBL/GenBank/DDBJ whole genome shotgun (WGS) entry which is preliminary data.</text>
</comment>
<feature type="region of interest" description="Disordered" evidence="1">
    <location>
        <begin position="27"/>
        <end position="64"/>
    </location>
</feature>
<dbReference type="PANTHER" id="PTHR31205">
    <property type="entry name" value="ACTIN CROSS-LINKING PROTEIN (DUF569)"/>
    <property type="match status" value="1"/>
</dbReference>
<protein>
    <recommendedName>
        <fullName evidence="5">DUF569 domain-containing protein</fullName>
    </recommendedName>
</protein>
<gene>
    <name evidence="3" type="ORF">HU200_015488</name>
</gene>
<dbReference type="OrthoDB" id="693836at2759"/>
<feature type="compositionally biased region" description="Polar residues" evidence="1">
    <location>
        <begin position="28"/>
        <end position="37"/>
    </location>
</feature>
<keyword evidence="2" id="KW-0732">Signal</keyword>
<dbReference type="Proteomes" id="UP000636709">
    <property type="component" value="Unassembled WGS sequence"/>
</dbReference>
<name>A0A835FA13_9POAL</name>
<evidence type="ECO:0000256" key="1">
    <source>
        <dbReference type="SAM" id="MobiDB-lite"/>
    </source>
</evidence>
<feature type="signal peptide" evidence="2">
    <location>
        <begin position="1"/>
        <end position="25"/>
    </location>
</feature>
<dbReference type="EMBL" id="JACEFO010001603">
    <property type="protein sequence ID" value="KAF8733118.1"/>
    <property type="molecule type" value="Genomic_DNA"/>
</dbReference>
<dbReference type="PANTHER" id="PTHR31205:SF3">
    <property type="entry name" value="OS06G0161100 PROTEIN"/>
    <property type="match status" value="1"/>
</dbReference>
<reference evidence="3" key="1">
    <citation type="submission" date="2020-07" db="EMBL/GenBank/DDBJ databases">
        <title>Genome sequence and genetic diversity analysis of an under-domesticated orphan crop, white fonio (Digitaria exilis).</title>
        <authorList>
            <person name="Bennetzen J.L."/>
            <person name="Chen S."/>
            <person name="Ma X."/>
            <person name="Wang X."/>
            <person name="Yssel A.E.J."/>
            <person name="Chaluvadi S.R."/>
            <person name="Johnson M."/>
            <person name="Gangashetty P."/>
            <person name="Hamidou F."/>
            <person name="Sanogo M.D."/>
            <person name="Zwaenepoel A."/>
            <person name="Wallace J."/>
            <person name="Van De Peer Y."/>
            <person name="Van Deynze A."/>
        </authorList>
    </citation>
    <scope>NUCLEOTIDE SEQUENCE</scope>
    <source>
        <tissue evidence="3">Leaves</tissue>
    </source>
</reference>
<sequence length="129" mass="13570">MAHKPVAEVVLTGVLALCSHHLSVATWRESQPTSDATPQEAPRRSHASAQGPCDGSRSSRAAMELFPDADGAHLRLRSRVHGTYLHADADGEGASSSTQRASLNTAWAVHRLVRGGGSCVLVCSAAYGR</sequence>
<evidence type="ECO:0000256" key="2">
    <source>
        <dbReference type="SAM" id="SignalP"/>
    </source>
</evidence>